<dbReference type="OrthoDB" id="473036at2"/>
<dbReference type="PANTHER" id="PTHR34985">
    <property type="entry name" value="SLR0554 PROTEIN"/>
    <property type="match status" value="1"/>
</dbReference>
<dbReference type="RefSeq" id="WP_008235412.1">
    <property type="nucleotide sequence ID" value="NZ_CAIY01000079.1"/>
</dbReference>
<evidence type="ECO:0000313" key="2">
    <source>
        <dbReference type="EMBL" id="CCH68077.1"/>
    </source>
</evidence>
<gene>
    <name evidence="2" type="ORF">RINTHH_19220</name>
</gene>
<dbReference type="STRING" id="1165094.RINTHH_19220"/>
<proteinExistence type="predicted"/>
<dbReference type="PANTHER" id="PTHR34985:SF1">
    <property type="entry name" value="SLR0554 PROTEIN"/>
    <property type="match status" value="1"/>
</dbReference>
<accession>M1X031</accession>
<dbReference type="EMBL" id="CAIY01000079">
    <property type="protein sequence ID" value="CCH68077.1"/>
    <property type="molecule type" value="Genomic_DNA"/>
</dbReference>
<dbReference type="Proteomes" id="UP000053051">
    <property type="component" value="Unassembled WGS sequence"/>
</dbReference>
<keyword evidence="3" id="KW-1185">Reference proteome</keyword>
<dbReference type="InterPro" id="IPR024385">
    <property type="entry name" value="DUF3854"/>
</dbReference>
<dbReference type="NCBIfam" id="NF042913">
    <property type="entry name" value="CyRepA1"/>
    <property type="match status" value="1"/>
</dbReference>
<evidence type="ECO:0000313" key="3">
    <source>
        <dbReference type="Proteomes" id="UP000053051"/>
    </source>
</evidence>
<protein>
    <submittedName>
        <fullName evidence="2">DNA primase</fullName>
    </submittedName>
</protein>
<dbReference type="InterPro" id="IPR049996">
    <property type="entry name" value="Slr7037-like"/>
</dbReference>
<feature type="domain" description="DUF3854" evidence="1">
    <location>
        <begin position="152"/>
        <end position="277"/>
    </location>
</feature>
<organism evidence="2 3">
    <name type="scientific">Richelia intracellularis HH01</name>
    <dbReference type="NCBI Taxonomy" id="1165094"/>
    <lineage>
        <taxon>Bacteria</taxon>
        <taxon>Bacillati</taxon>
        <taxon>Cyanobacteriota</taxon>
        <taxon>Cyanophyceae</taxon>
        <taxon>Nostocales</taxon>
        <taxon>Nostocaceae</taxon>
        <taxon>Richelia</taxon>
    </lineage>
</organism>
<reference evidence="2 3" key="1">
    <citation type="submission" date="2012-05" db="EMBL/GenBank/DDBJ databases">
        <authorList>
            <person name="Hilton J."/>
        </authorList>
    </citation>
    <scope>NUCLEOTIDE SEQUENCE [LARGE SCALE GENOMIC DNA]</scope>
    <source>
        <strain evidence="2 3">HH01</strain>
    </source>
</reference>
<comment type="caution">
    <text evidence="2">The sequence shown here is derived from an EMBL/GenBank/DDBJ whole genome shotgun (WGS) entry which is preliminary data.</text>
</comment>
<reference evidence="3" key="2">
    <citation type="submission" date="2016-01" db="EMBL/GenBank/DDBJ databases">
        <title>Diatom-associated endosymboitic cyanobacterium lacks core nitrogen metabolism enzymes.</title>
        <authorList>
            <person name="Hilton J.A."/>
            <person name="Foster R.A."/>
            <person name="Tripp H.J."/>
            <person name="Carter B.J."/>
            <person name="Zehr J.P."/>
            <person name="Villareal T.A."/>
        </authorList>
    </citation>
    <scope>NUCLEOTIDE SEQUENCE [LARGE SCALE GENOMIC DNA]</scope>
    <source>
        <strain evidence="3">HH01</strain>
    </source>
</reference>
<dbReference type="Pfam" id="PF12965">
    <property type="entry name" value="DUF3854"/>
    <property type="match status" value="1"/>
</dbReference>
<dbReference type="AlphaFoldDB" id="M1X031"/>
<sequence>MYLHHLETQHFDELTQGSKIDVQLAQLNFISLQSSAAYDYLLISDRIPRTNIGMVQNKWLQTYFHVAKGGWWCSGLDPVNKWQVMEWGCFKPNQPRYNKKGKLIKYEHPPFTPTRVFCFRITLFIFQKIVQRYNLKLPKNIEFSLDGGILGFWQWVVETNIPIIICEGAKKAASLLSQGYVTIGIPGITSGYRVLKNTQGKVACRQLIPDLVQFTITKRTIYICFDFETKPKTITAVNNAIAQLGLLFQEQMCSIQVIELPGEEKGVDEFIVAKGTRAFDNLYRQSIDLELYIAHTRPHTTLTIPPSLILNRRYLGDLPFPNSGLVGVKSAKGTGKTTAVKTLVTKVLAHHQSVLLITHRIQLGKFLCEQMGLQWGITNEEWLLNKKYPSKQNGKSAQQENVREIARKRAGEKRFEQSIKLQPRIEEAKIKELNSFKINKSCGLCVDSIWKLNPKEWEGAIIILDEVEQSLWHLLNSNTCKEKRVKVLQIFQNLISTVLTTGGLVIAQDADLSDISLEYLQGLAGIQVNPWVVTNQWKPEKGWDITFHDVPNPTPLIQQIEIDLLAGYKCYVTTDSRSGRYSCETIERYLRERLAKLRRQFPKSLVVSSRTTNKLGHEAVEFVAAINQKITEYQIVFVTPSVGTGVSIDVQHFDRVYGIFQGVIPDSEARQALARVRDNIPRIVWCAKRGIGLIGSGSKNYRLLSRWYQENQKENLALLSPLNKIDVDLPLVYDPIHLRTWAKLSARVNASITLYRQSMKEGLIADGHQIWIRSSTVHNNIVRDLRTAFLAADPNDVLTRRRLILEIVGVKNEWAKSRKKNKEINQQIQNIKYQNQIKIANLVAQAVDINDVEYEYLTAKHSLSDDENHRISKYLIKKKYCVNVTPELKLKDERGYYTQLLSHYYLTHESEYFRIRDKQEWYQNLSSGQGKVFLPDLRIYTLKIEALRTLGMVKFLEADRVFTENDSDLVLLRTTTLQCSCHIKRALGINLIRNQDKSSAIRILGRLLNLLGLKLQRTNQSYIIDSTTLDDGRKDIFTIWQKADELMLSEMKDSPRKINN</sequence>
<evidence type="ECO:0000259" key="1">
    <source>
        <dbReference type="Pfam" id="PF12965"/>
    </source>
</evidence>
<name>M1X031_9NOST</name>